<dbReference type="RefSeq" id="WP_111728184.1">
    <property type="nucleotide sequence ID" value="NZ_QHKO01000001.1"/>
</dbReference>
<gene>
    <name evidence="2" type="ORF">DL240_02020</name>
</gene>
<feature type="transmembrane region" description="Helical" evidence="1">
    <location>
        <begin position="6"/>
        <end position="25"/>
    </location>
</feature>
<dbReference type="EMBL" id="QHKO01000001">
    <property type="protein sequence ID" value="RAL25012.1"/>
    <property type="molecule type" value="Genomic_DNA"/>
</dbReference>
<evidence type="ECO:0000313" key="2">
    <source>
        <dbReference type="EMBL" id="RAL25012.1"/>
    </source>
</evidence>
<proteinExistence type="predicted"/>
<accession>A0A328CA64</accession>
<dbReference type="Proteomes" id="UP000249169">
    <property type="component" value="Unassembled WGS sequence"/>
</dbReference>
<keyword evidence="1" id="KW-0812">Transmembrane</keyword>
<evidence type="ECO:0000313" key="3">
    <source>
        <dbReference type="Proteomes" id="UP000249169"/>
    </source>
</evidence>
<keyword evidence="1" id="KW-0472">Membrane</keyword>
<name>A0A328CA64_9DELT</name>
<dbReference type="AlphaFoldDB" id="A0A328CA64"/>
<reference evidence="2 3" key="1">
    <citation type="submission" date="2018-05" db="EMBL/GenBank/DDBJ databases">
        <title>Lujinxingia marina gen. nov. sp. nov., a new facultative anaerobic member of the class Deltaproteobacteria, and proposal of Lujinxingaceae fam. nov.</title>
        <authorList>
            <person name="Li C.-M."/>
        </authorList>
    </citation>
    <scope>NUCLEOTIDE SEQUENCE [LARGE SCALE GENOMIC DNA]</scope>
    <source>
        <strain evidence="2 3">B210</strain>
    </source>
</reference>
<sequence>MTEFVMFTPIFIVIFIGIYELGRVYDASLRARGMAFAQTIEKFRTVQDASFRDALTSSGPARMAVTPVSASISSTSQLFSTPPNQRGGARLVVANRELKAFSQTEGLGQHGSLGEALGRVKLVQEADVEFLGVDAILDYDLTTLFGDSPLAMALFDDRPQNAISSSMNTSGLLGAVAQRANEMINSAGARSAIGANVRYGTLTGSFQQEIEAAGMGNIPVSAWYSVLAPTYANDDDRKNGQMAAVASRITFEDANFKPYQAIMRYSMTPKLPILPDEYNVPNPVEEDPEQFFGTPFNYGDSFYE</sequence>
<comment type="caution">
    <text evidence="2">The sequence shown here is derived from an EMBL/GenBank/DDBJ whole genome shotgun (WGS) entry which is preliminary data.</text>
</comment>
<evidence type="ECO:0000256" key="1">
    <source>
        <dbReference type="SAM" id="Phobius"/>
    </source>
</evidence>
<keyword evidence="3" id="KW-1185">Reference proteome</keyword>
<protein>
    <submittedName>
        <fullName evidence="2">Uncharacterized protein</fullName>
    </submittedName>
</protein>
<keyword evidence="1" id="KW-1133">Transmembrane helix</keyword>
<organism evidence="2 3">
    <name type="scientific">Lujinxingia litoralis</name>
    <dbReference type="NCBI Taxonomy" id="2211119"/>
    <lineage>
        <taxon>Bacteria</taxon>
        <taxon>Deltaproteobacteria</taxon>
        <taxon>Bradymonadales</taxon>
        <taxon>Lujinxingiaceae</taxon>
        <taxon>Lujinxingia</taxon>
    </lineage>
</organism>